<reference evidence="1 2" key="1">
    <citation type="submission" date="2016-10" db="EMBL/GenBank/DDBJ databases">
        <authorList>
            <person name="Varghese N."/>
            <person name="Submissions S."/>
        </authorList>
    </citation>
    <scope>NUCLEOTIDE SEQUENCE [LARGE SCALE GENOMIC DNA]</scope>
    <source>
        <strain evidence="1 2">DSM 1361</strain>
    </source>
</reference>
<keyword evidence="2" id="KW-1185">Reference proteome</keyword>
<dbReference type="Proteomes" id="UP000243745">
    <property type="component" value="Unassembled WGS sequence"/>
</dbReference>
<dbReference type="EMBL" id="FOXF01000004">
    <property type="protein sequence ID" value="SFP08639.1"/>
    <property type="molecule type" value="Genomic_DNA"/>
</dbReference>
<evidence type="ECO:0008006" key="3">
    <source>
        <dbReference type="Google" id="ProtNLM"/>
    </source>
</evidence>
<proteinExistence type="predicted"/>
<name>A0A662ZFW9_9GAMM</name>
<dbReference type="AlphaFoldDB" id="A0A662ZFW9"/>
<protein>
    <recommendedName>
        <fullName evidence="3">Zinc-finger of transposase IS204/IS1001/IS1096/IS1165</fullName>
    </recommendedName>
</protein>
<organism evidence="1 2">
    <name type="scientific">Ruminobacter amylophilus</name>
    <dbReference type="NCBI Taxonomy" id="867"/>
    <lineage>
        <taxon>Bacteria</taxon>
        <taxon>Pseudomonadati</taxon>
        <taxon>Pseudomonadota</taxon>
        <taxon>Gammaproteobacteria</taxon>
        <taxon>Aeromonadales</taxon>
        <taxon>Succinivibrionaceae</taxon>
        <taxon>Ruminobacter</taxon>
    </lineage>
</organism>
<sequence length="118" mass="13570">MHLNSSRNIYIRHLSIGEHLTCLEFPHHQLRCPSCGATKSQNIPFKAQGHMITEPLHTYTRDLLAKGTYTNKQVAEITGLGENVVKDIDKKRLQELYTTDGASRKKYIRNQRSHKIND</sequence>
<evidence type="ECO:0000313" key="2">
    <source>
        <dbReference type="Proteomes" id="UP000243745"/>
    </source>
</evidence>
<dbReference type="RefSeq" id="WP_093140545.1">
    <property type="nucleotide sequence ID" value="NZ_FOXF01000004.1"/>
</dbReference>
<evidence type="ECO:0000313" key="1">
    <source>
        <dbReference type="EMBL" id="SFP08639.1"/>
    </source>
</evidence>
<gene>
    <name evidence="1" type="ORF">SAMN02910344_00420</name>
</gene>
<accession>A0A662ZFW9</accession>